<feature type="region of interest" description="Disordered" evidence="1">
    <location>
        <begin position="1"/>
        <end position="24"/>
    </location>
</feature>
<gene>
    <name evidence="2" type="ORF">TM35_000041110</name>
</gene>
<dbReference type="AlphaFoldDB" id="A0A1X0P4N2"/>
<name>A0A1X0P4N2_9TRYP</name>
<comment type="caution">
    <text evidence="2">The sequence shown here is derived from an EMBL/GenBank/DDBJ whole genome shotgun (WGS) entry which is preliminary data.</text>
</comment>
<accession>A0A1X0P4N2</accession>
<evidence type="ECO:0000313" key="3">
    <source>
        <dbReference type="Proteomes" id="UP000192257"/>
    </source>
</evidence>
<dbReference type="RefSeq" id="XP_028885963.1">
    <property type="nucleotide sequence ID" value="XM_029022305.1"/>
</dbReference>
<dbReference type="EMBL" id="NBCO01000004">
    <property type="protein sequence ID" value="ORC91897.1"/>
    <property type="molecule type" value="Genomic_DNA"/>
</dbReference>
<dbReference type="VEuPathDB" id="TriTrypDB:TM35_000041110"/>
<organism evidence="2 3">
    <name type="scientific">Trypanosoma theileri</name>
    <dbReference type="NCBI Taxonomy" id="67003"/>
    <lineage>
        <taxon>Eukaryota</taxon>
        <taxon>Discoba</taxon>
        <taxon>Euglenozoa</taxon>
        <taxon>Kinetoplastea</taxon>
        <taxon>Metakinetoplastina</taxon>
        <taxon>Trypanosomatida</taxon>
        <taxon>Trypanosomatidae</taxon>
        <taxon>Trypanosoma</taxon>
    </lineage>
</organism>
<reference evidence="2 3" key="1">
    <citation type="submission" date="2017-03" db="EMBL/GenBank/DDBJ databases">
        <title>An alternative strategy for trypanosome survival in the mammalian bloodstream revealed through genome and transcriptome analysis of the ubiquitous bovine parasite Trypanosoma (Megatrypanum) theileri.</title>
        <authorList>
            <person name="Kelly S."/>
            <person name="Ivens A."/>
            <person name="Mott A."/>
            <person name="O'Neill E."/>
            <person name="Emms D."/>
            <person name="Macleod O."/>
            <person name="Voorheis P."/>
            <person name="Matthews J."/>
            <person name="Matthews K."/>
            <person name="Carrington M."/>
        </authorList>
    </citation>
    <scope>NUCLEOTIDE SEQUENCE [LARGE SCALE GENOMIC DNA]</scope>
    <source>
        <strain evidence="2">Edinburgh</strain>
    </source>
</reference>
<evidence type="ECO:0000256" key="1">
    <source>
        <dbReference type="SAM" id="MobiDB-lite"/>
    </source>
</evidence>
<protein>
    <submittedName>
        <fullName evidence="2">Uncharacterized protein</fullName>
    </submittedName>
</protein>
<dbReference type="Proteomes" id="UP000192257">
    <property type="component" value="Unassembled WGS sequence"/>
</dbReference>
<feature type="compositionally biased region" description="Basic and acidic residues" evidence="1">
    <location>
        <begin position="11"/>
        <end position="24"/>
    </location>
</feature>
<feature type="region of interest" description="Disordered" evidence="1">
    <location>
        <begin position="113"/>
        <end position="138"/>
    </location>
</feature>
<dbReference type="GeneID" id="39982085"/>
<evidence type="ECO:0000313" key="2">
    <source>
        <dbReference type="EMBL" id="ORC91897.1"/>
    </source>
</evidence>
<proteinExistence type="predicted"/>
<keyword evidence="3" id="KW-1185">Reference proteome</keyword>
<feature type="compositionally biased region" description="Basic residues" evidence="1">
    <location>
        <begin position="1"/>
        <end position="10"/>
    </location>
</feature>
<sequence length="138" mass="15831">MAHAMNKKNKGKDSPHPHDKGKFRYGDVLRRSATAMCGVKRESVGNAEKKMVYNKNILPHGCFWFVGTPPPAPPLQCVKYVWLFPEEMEVHKLCAAIRQPHCQRRAMVGIRGPSHLPQDVGKKKKLRRVRHPEFQHCN</sequence>